<accession>A0A8H3X6B6</accession>
<dbReference type="OrthoDB" id="2441208at2759"/>
<reference evidence="1 2" key="1">
    <citation type="journal article" date="2019" name="Environ. Microbiol.">
        <title>At the nexus of three kingdoms: the genome of the mycorrhizal fungus Gigaspora margarita provides insights into plant, endobacterial and fungal interactions.</title>
        <authorList>
            <person name="Venice F."/>
            <person name="Ghignone S."/>
            <person name="Salvioli di Fossalunga A."/>
            <person name="Amselem J."/>
            <person name="Novero M."/>
            <person name="Xianan X."/>
            <person name="Sedzielewska Toro K."/>
            <person name="Morin E."/>
            <person name="Lipzen A."/>
            <person name="Grigoriev I.V."/>
            <person name="Henrissat B."/>
            <person name="Martin F.M."/>
            <person name="Bonfante P."/>
        </authorList>
    </citation>
    <scope>NUCLEOTIDE SEQUENCE [LARGE SCALE GENOMIC DNA]</scope>
    <source>
        <strain evidence="1 2">BEG34</strain>
    </source>
</reference>
<dbReference type="AlphaFoldDB" id="A0A8H3X6B6"/>
<dbReference type="Proteomes" id="UP000439903">
    <property type="component" value="Unassembled WGS sequence"/>
</dbReference>
<proteinExistence type="predicted"/>
<evidence type="ECO:0000313" key="1">
    <source>
        <dbReference type="EMBL" id="KAF0413270.1"/>
    </source>
</evidence>
<gene>
    <name evidence="1" type="ORF">F8M41_007767</name>
</gene>
<comment type="caution">
    <text evidence="1">The sequence shown here is derived from an EMBL/GenBank/DDBJ whole genome shotgun (WGS) entry which is preliminary data.</text>
</comment>
<protein>
    <submittedName>
        <fullName evidence="1">Zn-finger domain-containing protein</fullName>
    </submittedName>
</protein>
<evidence type="ECO:0000313" key="2">
    <source>
        <dbReference type="Proteomes" id="UP000439903"/>
    </source>
</evidence>
<sequence>MGAYVMPIILYSDATLCDHSNKTSRHPVFMMLGNIPLARCNKVDAKILLSYIPSLDYYWPEACVMCATYGSPKSLHPCHSCLVDRNTINNVNLKKENIIIHNENSTKNSLRWGVDLGLFQYQLRFTIELLNLNYGNSAIKILKECLTQIPRYSNLKVFKNGIERFSQLTAAEYRDLMKIMLFVLNELIIDKKLNKNLYDLFYFWIDMYIWSRQTKFTKSDLDKFEVSRQNFFMSLASKSRSRSNNRSDSGIPSKKAIKQMTQHTIDQVINQLQNANNLWINVFDFAYLDNDNKVIIRAVSNYYNQAAFSDVCIEMDELEQNDYLTDNGMCYAKVLLIIWITLSKLDQKLELALVHWYDFAYLSNIKNYYFYKCAVLKFVEHYNLIPITSIANTVHIIPKFNEPGIFFVNRYIDY</sequence>
<organism evidence="1 2">
    <name type="scientific">Gigaspora margarita</name>
    <dbReference type="NCBI Taxonomy" id="4874"/>
    <lineage>
        <taxon>Eukaryota</taxon>
        <taxon>Fungi</taxon>
        <taxon>Fungi incertae sedis</taxon>
        <taxon>Mucoromycota</taxon>
        <taxon>Glomeromycotina</taxon>
        <taxon>Glomeromycetes</taxon>
        <taxon>Diversisporales</taxon>
        <taxon>Gigasporaceae</taxon>
        <taxon>Gigaspora</taxon>
    </lineage>
</organism>
<name>A0A8H3X6B6_GIGMA</name>
<keyword evidence="2" id="KW-1185">Reference proteome</keyword>
<dbReference type="EMBL" id="WTPW01001798">
    <property type="protein sequence ID" value="KAF0413270.1"/>
    <property type="molecule type" value="Genomic_DNA"/>
</dbReference>